<evidence type="ECO:0000313" key="5">
    <source>
        <dbReference type="EMBL" id="AEW06104.1"/>
    </source>
</evidence>
<dbReference type="EMBL" id="CP003179">
    <property type="protein sequence ID" value="AEW06104.1"/>
    <property type="molecule type" value="Genomic_DNA"/>
</dbReference>
<dbReference type="AlphaFoldDB" id="G8TXA2"/>
<keyword evidence="1" id="KW-0547">Nucleotide-binding</keyword>
<dbReference type="PANTHER" id="PTHR34698">
    <property type="entry name" value="5-OXOPROLINASE SUBUNIT B"/>
    <property type="match status" value="1"/>
</dbReference>
<dbReference type="SUPFAM" id="SSF50891">
    <property type="entry name" value="Cyclophilin-like"/>
    <property type="match status" value="1"/>
</dbReference>
<keyword evidence="6" id="KW-1185">Reference proteome</keyword>
<evidence type="ECO:0000259" key="4">
    <source>
        <dbReference type="SMART" id="SM00796"/>
    </source>
</evidence>
<dbReference type="InterPro" id="IPR029000">
    <property type="entry name" value="Cyclophilin-like_dom_sf"/>
</dbReference>
<keyword evidence="3" id="KW-0067">ATP-binding</keyword>
<reference evidence="6" key="1">
    <citation type="submission" date="2011-12" db="EMBL/GenBank/DDBJ databases">
        <title>The complete genome of chromosome of Sulfobacillus acidophilus DSM 10332.</title>
        <authorList>
            <person name="Lucas S."/>
            <person name="Han J."/>
            <person name="Lapidus A."/>
            <person name="Bruce D."/>
            <person name="Goodwin L."/>
            <person name="Pitluck S."/>
            <person name="Peters L."/>
            <person name="Kyrpides N."/>
            <person name="Mavromatis K."/>
            <person name="Ivanova N."/>
            <person name="Mikhailova N."/>
            <person name="Chertkov O."/>
            <person name="Saunders E."/>
            <person name="Detter J.C."/>
            <person name="Tapia R."/>
            <person name="Han C."/>
            <person name="Land M."/>
            <person name="Hauser L."/>
            <person name="Markowitz V."/>
            <person name="Cheng J.-F."/>
            <person name="Hugenholtz P."/>
            <person name="Woyke T."/>
            <person name="Wu D."/>
            <person name="Pukall R."/>
            <person name="Gehrich-Schroeter G."/>
            <person name="Schneider S."/>
            <person name="Klenk H.-P."/>
            <person name="Eisen J.A."/>
        </authorList>
    </citation>
    <scope>NUCLEOTIDE SEQUENCE [LARGE SCALE GENOMIC DNA]</scope>
    <source>
        <strain evidence="6">ATCC 700253 / DSM 10332 / NAL</strain>
    </source>
</reference>
<dbReference type="GO" id="GO:0016787">
    <property type="term" value="F:hydrolase activity"/>
    <property type="evidence" value="ECO:0007669"/>
    <property type="project" value="UniProtKB-KW"/>
</dbReference>
<dbReference type="InterPro" id="IPR003833">
    <property type="entry name" value="CT_C_D"/>
</dbReference>
<dbReference type="GO" id="GO:0005524">
    <property type="term" value="F:ATP binding"/>
    <property type="evidence" value="ECO:0007669"/>
    <property type="project" value="UniProtKB-KW"/>
</dbReference>
<accession>G8TXA2</accession>
<dbReference type="Proteomes" id="UP000005439">
    <property type="component" value="Chromosome"/>
</dbReference>
<dbReference type="Pfam" id="PF02682">
    <property type="entry name" value="CT_C_D"/>
    <property type="match status" value="1"/>
</dbReference>
<dbReference type="Gene3D" id="2.40.100.10">
    <property type="entry name" value="Cyclophilin-like"/>
    <property type="match status" value="1"/>
</dbReference>
<protein>
    <recommendedName>
        <fullName evidence="4">Carboxyltransferase domain-containing protein</fullName>
    </recommendedName>
</protein>
<dbReference type="KEGG" id="sap:Sulac_2642"/>
<dbReference type="NCBIfam" id="TIGR00370">
    <property type="entry name" value="5-oxoprolinase subunit PxpB"/>
    <property type="match status" value="1"/>
</dbReference>
<reference evidence="5 6" key="2">
    <citation type="journal article" date="2012" name="Stand. Genomic Sci.">
        <title>Complete genome sequence of the moderately thermophilic mineral-sulfide-oxidizing firmicute Sulfobacillus acidophilus type strain (NAL(T)).</title>
        <authorList>
            <person name="Anderson I."/>
            <person name="Chertkov O."/>
            <person name="Chen A."/>
            <person name="Saunders E."/>
            <person name="Lapidus A."/>
            <person name="Nolan M."/>
            <person name="Lucas S."/>
            <person name="Hammon N."/>
            <person name="Deshpande S."/>
            <person name="Cheng J.F."/>
            <person name="Han C."/>
            <person name="Tapia R."/>
            <person name="Goodwin L.A."/>
            <person name="Pitluck S."/>
            <person name="Liolios K."/>
            <person name="Pagani I."/>
            <person name="Ivanova N."/>
            <person name="Mikhailova N."/>
            <person name="Pati A."/>
            <person name="Palaniappan K."/>
            <person name="Land M."/>
            <person name="Pan C."/>
            <person name="Rohde M."/>
            <person name="Pukall R."/>
            <person name="Goker M."/>
            <person name="Detter J.C."/>
            <person name="Woyke T."/>
            <person name="Bristow J."/>
            <person name="Eisen J.A."/>
            <person name="Markowitz V."/>
            <person name="Hugenholtz P."/>
            <person name="Kyrpides N.C."/>
            <person name="Klenk H.P."/>
            <person name="Mavromatis K."/>
        </authorList>
    </citation>
    <scope>NUCLEOTIDE SEQUENCE [LARGE SCALE GENOMIC DNA]</scope>
    <source>
        <strain evidence="6">ATCC 700253 / DSM 10332 / NAL</strain>
    </source>
</reference>
<evidence type="ECO:0000256" key="3">
    <source>
        <dbReference type="ARBA" id="ARBA00022840"/>
    </source>
</evidence>
<dbReference type="HOGENOM" id="CLU_020207_1_0_9"/>
<evidence type="ECO:0000256" key="1">
    <source>
        <dbReference type="ARBA" id="ARBA00022741"/>
    </source>
</evidence>
<dbReference type="PANTHER" id="PTHR34698:SF2">
    <property type="entry name" value="5-OXOPROLINASE SUBUNIT B"/>
    <property type="match status" value="1"/>
</dbReference>
<keyword evidence="2" id="KW-0378">Hydrolase</keyword>
<dbReference type="SMART" id="SM00796">
    <property type="entry name" value="AHS1"/>
    <property type="match status" value="1"/>
</dbReference>
<dbReference type="PATRIC" id="fig|679936.5.peg.2735"/>
<sequence length="233" mass="25345">MPTFLTAGDSAILAEFGHEISPEVNDLVIAWSTALARHPFPGFLGFVPAYASVLVEFDPGVVDADSVRHYLEDLPVSAVRPRSRLWRIPVLYGGVWGPDLISVAETTGLTPEDVTAIHTGTRYRIYAIGFSPGFPLCGVVPAPIRVPRRDSPRVRVPAGSVALAGQQTGIYPLASPGGWNLIGRTPAKLFDWQESGLTRYQPGDYLEFYAIDLETYERLNGTGQWPEAGDLHG</sequence>
<gene>
    <name evidence="5" type="ordered locus">Sulac_2642</name>
</gene>
<dbReference type="Gene3D" id="3.30.1360.40">
    <property type="match status" value="1"/>
</dbReference>
<feature type="domain" description="Carboxyltransferase" evidence="4">
    <location>
        <begin position="2"/>
        <end position="200"/>
    </location>
</feature>
<name>G8TXA2_SULAD</name>
<evidence type="ECO:0000313" key="6">
    <source>
        <dbReference type="Proteomes" id="UP000005439"/>
    </source>
</evidence>
<organism evidence="5 6">
    <name type="scientific">Sulfobacillus acidophilus (strain ATCC 700253 / DSM 10332 / NAL)</name>
    <dbReference type="NCBI Taxonomy" id="679936"/>
    <lineage>
        <taxon>Bacteria</taxon>
        <taxon>Bacillati</taxon>
        <taxon>Bacillota</taxon>
        <taxon>Clostridia</taxon>
        <taxon>Eubacteriales</taxon>
        <taxon>Clostridiales Family XVII. Incertae Sedis</taxon>
        <taxon>Sulfobacillus</taxon>
    </lineage>
</organism>
<dbReference type="InterPro" id="IPR010016">
    <property type="entry name" value="PxpB"/>
</dbReference>
<proteinExistence type="predicted"/>
<dbReference type="SUPFAM" id="SSF160467">
    <property type="entry name" value="PH0987 N-terminal domain-like"/>
    <property type="match status" value="1"/>
</dbReference>
<dbReference type="STRING" id="679936.Sulac_2642"/>
<evidence type="ECO:0000256" key="2">
    <source>
        <dbReference type="ARBA" id="ARBA00022801"/>
    </source>
</evidence>